<evidence type="ECO:0000256" key="4">
    <source>
        <dbReference type="ARBA" id="ARBA00023143"/>
    </source>
</evidence>
<organism evidence="7 8">
    <name type="scientific">Tepidimicrobium xylanilyticum</name>
    <dbReference type="NCBI Taxonomy" id="1123352"/>
    <lineage>
        <taxon>Bacteria</taxon>
        <taxon>Bacillati</taxon>
        <taxon>Bacillota</taxon>
        <taxon>Tissierellia</taxon>
        <taxon>Tissierellales</taxon>
        <taxon>Tepidimicrobiaceae</taxon>
        <taxon>Tepidimicrobium</taxon>
    </lineage>
</organism>
<evidence type="ECO:0000256" key="2">
    <source>
        <dbReference type="ARBA" id="ARBA00009677"/>
    </source>
</evidence>
<dbReference type="GO" id="GO:0030694">
    <property type="term" value="C:bacterial-type flagellum basal body, rod"/>
    <property type="evidence" value="ECO:0007669"/>
    <property type="project" value="InterPro"/>
</dbReference>
<keyword evidence="8" id="KW-1185">Reference proteome</keyword>
<dbReference type="OrthoDB" id="9792068at2"/>
<protein>
    <recommendedName>
        <fullName evidence="3 6">Flagellar basal body rod protein FlgB</fullName>
    </recommendedName>
</protein>
<accession>A0A1H2YIG2</accession>
<dbReference type="RefSeq" id="WP_093752615.1">
    <property type="nucleotide sequence ID" value="NZ_FNNG01000006.1"/>
</dbReference>
<keyword evidence="7" id="KW-0282">Flagellum</keyword>
<dbReference type="Proteomes" id="UP000198828">
    <property type="component" value="Unassembled WGS sequence"/>
</dbReference>
<comment type="function">
    <text evidence="5 6">Structural component of flagellum, the bacterial motility apparatus. Part of the rod structure of flagellar basal body.</text>
</comment>
<comment type="similarity">
    <text evidence="2 6">Belongs to the flagella basal body rod proteins family.</text>
</comment>
<evidence type="ECO:0000256" key="5">
    <source>
        <dbReference type="ARBA" id="ARBA00024934"/>
    </source>
</evidence>
<gene>
    <name evidence="7" type="ORF">SAMN05660923_01628</name>
</gene>
<evidence type="ECO:0000256" key="1">
    <source>
        <dbReference type="ARBA" id="ARBA00004117"/>
    </source>
</evidence>
<comment type="subcellular location">
    <subcellularLocation>
        <location evidence="1 6">Bacterial flagellum basal body</location>
    </subcellularLocation>
</comment>
<dbReference type="NCBIfam" id="TIGR01396">
    <property type="entry name" value="FlgB"/>
    <property type="match status" value="1"/>
</dbReference>
<dbReference type="EMBL" id="FNNG01000006">
    <property type="protein sequence ID" value="SDX04771.1"/>
    <property type="molecule type" value="Genomic_DNA"/>
</dbReference>
<dbReference type="GO" id="GO:0071973">
    <property type="term" value="P:bacterial-type flagellum-dependent cell motility"/>
    <property type="evidence" value="ECO:0007669"/>
    <property type="project" value="InterPro"/>
</dbReference>
<reference evidence="7 8" key="1">
    <citation type="submission" date="2016-10" db="EMBL/GenBank/DDBJ databases">
        <authorList>
            <person name="de Groot N.N."/>
        </authorList>
    </citation>
    <scope>NUCLEOTIDE SEQUENCE [LARGE SCALE GENOMIC DNA]</scope>
    <source>
        <strain evidence="7 8">DSM 23310</strain>
    </source>
</reference>
<sequence length="135" mass="15559">MYKGLDTKIELFNKVLDGIWLRDKVIKHNIANANTPNYKKLTVSFEDKLREALSKDNTKLVKTHEKHLPSPTRLTEIQPSIDVNRNLSYRFDKNNVNIDTEMADLAKNTIMYNAVIDQLIGEFDKIKNVIQEGGK</sequence>
<keyword evidence="7" id="KW-0969">Cilium</keyword>
<dbReference type="AlphaFoldDB" id="A0A1H2YIG2"/>
<comment type="subunit">
    <text evidence="6">The basal body constitutes a major portion of the flagellar organelle and consists of a number of rings mounted on a central rod.</text>
</comment>
<proteinExistence type="inferred from homology"/>
<keyword evidence="7" id="KW-0966">Cell projection</keyword>
<keyword evidence="4 6" id="KW-0975">Bacterial flagellum</keyword>
<name>A0A1H2YIG2_9FIRM</name>
<evidence type="ECO:0000256" key="6">
    <source>
        <dbReference type="PIRNR" id="PIRNR002889"/>
    </source>
</evidence>
<dbReference type="InterPro" id="IPR006300">
    <property type="entry name" value="FlgB"/>
</dbReference>
<dbReference type="PIRSF" id="PIRSF002889">
    <property type="entry name" value="Rod_FlgB"/>
    <property type="match status" value="1"/>
</dbReference>
<evidence type="ECO:0000313" key="7">
    <source>
        <dbReference type="EMBL" id="SDX04771.1"/>
    </source>
</evidence>
<evidence type="ECO:0000313" key="8">
    <source>
        <dbReference type="Proteomes" id="UP000198828"/>
    </source>
</evidence>
<evidence type="ECO:0000256" key="3">
    <source>
        <dbReference type="ARBA" id="ARBA00014376"/>
    </source>
</evidence>